<feature type="region of interest" description="Disordered" evidence="1">
    <location>
        <begin position="495"/>
        <end position="523"/>
    </location>
</feature>
<feature type="region of interest" description="Disordered" evidence="1">
    <location>
        <begin position="185"/>
        <end position="234"/>
    </location>
</feature>
<feature type="region of interest" description="Disordered" evidence="1">
    <location>
        <begin position="250"/>
        <end position="290"/>
    </location>
</feature>
<feature type="compositionally biased region" description="Basic residues" evidence="1">
    <location>
        <begin position="1160"/>
        <end position="1176"/>
    </location>
</feature>
<feature type="compositionally biased region" description="Polar residues" evidence="1">
    <location>
        <begin position="1056"/>
        <end position="1066"/>
    </location>
</feature>
<keyword evidence="3" id="KW-1185">Reference proteome</keyword>
<feature type="region of interest" description="Disordered" evidence="1">
    <location>
        <begin position="1157"/>
        <end position="1204"/>
    </location>
</feature>
<evidence type="ECO:0000313" key="2">
    <source>
        <dbReference type="EMBL" id="CAB9525630.1"/>
    </source>
</evidence>
<feature type="compositionally biased region" description="Polar residues" evidence="1">
    <location>
        <begin position="610"/>
        <end position="649"/>
    </location>
</feature>
<proteinExistence type="predicted"/>
<feature type="region of interest" description="Disordered" evidence="1">
    <location>
        <begin position="302"/>
        <end position="429"/>
    </location>
</feature>
<feature type="compositionally biased region" description="Polar residues" evidence="1">
    <location>
        <begin position="45"/>
        <end position="69"/>
    </location>
</feature>
<gene>
    <name evidence="2" type="ORF">SEMRO_1703_G292320.1</name>
</gene>
<accession>A0A9N8ESJ1</accession>
<feature type="region of interest" description="Disordered" evidence="1">
    <location>
        <begin position="978"/>
        <end position="1000"/>
    </location>
</feature>
<feature type="compositionally biased region" description="Low complexity" evidence="1">
    <location>
        <begin position="1096"/>
        <end position="1107"/>
    </location>
</feature>
<feature type="compositionally biased region" description="Low complexity" evidence="1">
    <location>
        <begin position="27"/>
        <end position="38"/>
    </location>
</feature>
<name>A0A9N8ESJ1_9STRA</name>
<feature type="compositionally biased region" description="Polar residues" evidence="1">
    <location>
        <begin position="222"/>
        <end position="234"/>
    </location>
</feature>
<feature type="compositionally biased region" description="Polar residues" evidence="1">
    <location>
        <begin position="1"/>
        <end position="15"/>
    </location>
</feature>
<feature type="compositionally biased region" description="Polar residues" evidence="1">
    <location>
        <begin position="200"/>
        <end position="211"/>
    </location>
</feature>
<dbReference type="Proteomes" id="UP001153069">
    <property type="component" value="Unassembled WGS sequence"/>
</dbReference>
<feature type="compositionally biased region" description="Low complexity" evidence="1">
    <location>
        <begin position="859"/>
        <end position="874"/>
    </location>
</feature>
<feature type="compositionally biased region" description="Polar residues" evidence="1">
    <location>
        <begin position="827"/>
        <end position="840"/>
    </location>
</feature>
<feature type="compositionally biased region" description="Basic and acidic residues" evidence="1">
    <location>
        <begin position="743"/>
        <end position="753"/>
    </location>
</feature>
<evidence type="ECO:0000313" key="3">
    <source>
        <dbReference type="Proteomes" id="UP001153069"/>
    </source>
</evidence>
<reference evidence="2" key="1">
    <citation type="submission" date="2020-06" db="EMBL/GenBank/DDBJ databases">
        <authorList>
            <consortium name="Plant Systems Biology data submission"/>
        </authorList>
    </citation>
    <scope>NUCLEOTIDE SEQUENCE</scope>
    <source>
        <strain evidence="2">D6</strain>
    </source>
</reference>
<feature type="compositionally biased region" description="Low complexity" evidence="1">
    <location>
        <begin position="990"/>
        <end position="1000"/>
    </location>
</feature>
<feature type="region of interest" description="Disordered" evidence="1">
    <location>
        <begin position="855"/>
        <end position="936"/>
    </location>
</feature>
<evidence type="ECO:0000256" key="1">
    <source>
        <dbReference type="SAM" id="MobiDB-lite"/>
    </source>
</evidence>
<comment type="caution">
    <text evidence="2">The sequence shown here is derived from an EMBL/GenBank/DDBJ whole genome shotgun (WGS) entry which is preliminary data.</text>
</comment>
<dbReference type="AlphaFoldDB" id="A0A9N8ESJ1"/>
<feature type="compositionally biased region" description="Polar residues" evidence="1">
    <location>
        <begin position="258"/>
        <end position="269"/>
    </location>
</feature>
<feature type="region of interest" description="Disordered" evidence="1">
    <location>
        <begin position="576"/>
        <end position="840"/>
    </location>
</feature>
<feature type="compositionally biased region" description="Acidic residues" evidence="1">
    <location>
        <begin position="669"/>
        <end position="679"/>
    </location>
</feature>
<feature type="region of interest" description="Disordered" evidence="1">
    <location>
        <begin position="537"/>
        <end position="560"/>
    </location>
</feature>
<feature type="compositionally biased region" description="Polar residues" evidence="1">
    <location>
        <begin position="372"/>
        <end position="382"/>
    </location>
</feature>
<feature type="compositionally biased region" description="Polar residues" evidence="1">
    <location>
        <begin position="1182"/>
        <end position="1204"/>
    </location>
</feature>
<feature type="compositionally biased region" description="Basic and acidic residues" evidence="1">
    <location>
        <begin position="809"/>
        <end position="826"/>
    </location>
</feature>
<feature type="compositionally biased region" description="Low complexity" evidence="1">
    <location>
        <begin position="696"/>
        <end position="715"/>
    </location>
</feature>
<feature type="compositionally biased region" description="Polar residues" evidence="1">
    <location>
        <begin position="132"/>
        <end position="143"/>
    </location>
</feature>
<feature type="compositionally biased region" description="Polar residues" evidence="1">
    <location>
        <begin position="100"/>
        <end position="116"/>
    </location>
</feature>
<protein>
    <submittedName>
        <fullName evidence="2">Uncharacterized protein</fullName>
    </submittedName>
</protein>
<feature type="region of interest" description="Disordered" evidence="1">
    <location>
        <begin position="1"/>
        <end position="158"/>
    </location>
</feature>
<feature type="compositionally biased region" description="Low complexity" evidence="1">
    <location>
        <begin position="400"/>
        <end position="413"/>
    </location>
</feature>
<organism evidence="2 3">
    <name type="scientific">Seminavis robusta</name>
    <dbReference type="NCBI Taxonomy" id="568900"/>
    <lineage>
        <taxon>Eukaryota</taxon>
        <taxon>Sar</taxon>
        <taxon>Stramenopiles</taxon>
        <taxon>Ochrophyta</taxon>
        <taxon>Bacillariophyta</taxon>
        <taxon>Bacillariophyceae</taxon>
        <taxon>Bacillariophycidae</taxon>
        <taxon>Naviculales</taxon>
        <taxon>Naviculaceae</taxon>
        <taxon>Seminavis</taxon>
    </lineage>
</organism>
<feature type="compositionally biased region" description="Polar residues" evidence="1">
    <location>
        <begin position="76"/>
        <end position="90"/>
    </location>
</feature>
<sequence length="1204" mass="132962">MASGSYLTSAQQTRNSRGDRILPRTASGNNNSSSSSSSRMVHNPGGSQRSLSPINRRQITMGSSQQLQGSYRGMKRTQTAPVPPKTSHTGPPTAAAATMRRNQTAPIHHTTATNTKPKPRRLLVDYSKKRANLTQGRQTQSERTLLPPRTKSLDQLPDNRGSFATAHSYHDRPNSDRNLVATASSATAGPNNIPRGALNRHNTTGTTSKAGPTNIPRGVLNRHNTTGMSRSQSAREVVDWHVLNSTLDWEKEEEKTRQSIASQHASSNTRRGRRRIQHQQPQQQESSSCSNLLRKSFLTKPLGTSSSHLQGTEFEFTPSFGGNNSYDDDNDQRGRQQHNHQTIAIARRASLSPKRKNVSPKLAEQRKKSIMISPQQRKNGLATSPALMDDESMRLGDVFGSSSRMDNSSSNDGNSRRRQQEPQEEEQPADDFFSRLDKEAQMPNHVQPLNQERLYRSMSALANTLVVPPKLVSLEQQQPRDSNVSVLSNASYLKDDSHDEDEDQQLQQQRNGSHNSNMDASVGDDVSVASVGSLSFRRTSGDKNKRNGSHHLKGSLAGLPSWDGDFDNSLSSSFSSHWEPMSDMSSVVSNNNNEMEKNHSRRSQQQQQSNNTPGSSPTKPRTLASSPTKQRNSGASPTTGNNKQRSSAASRKMRVSNKAAASTALGIKEDEDDDEEEDLLFLPKSMQPARSPLDDSSSNNKRGGRSRSSANSSSAKNEDVPDLLQQQQQEENDADDDASISVDEIHEEEKRASEPGPLPPPPASTNLRRYRTTGDDPLPSRQSANNLRRHHSGGGDRLNRSTTHLRRTRSNDEDKMNRSFTSDRNRNVFLNNGNDSNSSGEFNLRFAFRKQPSGVGLMNGSSNSISRCNSSDSSMGLDDEEMKKQRRDQLIKQNSSFKKHRKQASNRDLVNADLRDSTNSNATEISRARSGAKGRQLSCDMLGSEYDRFTKREQLKKAQSARSVSPTPRRNAALLAKMKSERQMQDPQQSAKTIKKASSSSKLMSMAMPGSKFKSISSSNLMSSLRDAPKNMMDTMTNSIRDAPKNMMGSVTNWSRGTNQETTWSRNAGDRPGLVSQGSSRRDRFRRQMSPRRGELLGSAGLSSSFSPTRPAHKAKNPIGRSKSMDEDSRFGAGGFKPSLPGRGFRESMIRQSSFVTGSRIRRHNGGRGGLHKNHHKDGSSGFESGSDKSNLLHYSSPNLMSPF</sequence>
<dbReference type="EMBL" id="CAICTM010001701">
    <property type="protein sequence ID" value="CAB9525630.1"/>
    <property type="molecule type" value="Genomic_DNA"/>
</dbReference>
<feature type="region of interest" description="Disordered" evidence="1">
    <location>
        <begin position="1056"/>
        <end position="1144"/>
    </location>
</feature>
<feature type="compositionally biased region" description="Basic and acidic residues" evidence="1">
    <location>
        <begin position="881"/>
        <end position="890"/>
    </location>
</feature>
<feature type="compositionally biased region" description="Low complexity" evidence="1">
    <location>
        <begin position="576"/>
        <end position="593"/>
    </location>
</feature>